<dbReference type="Proteomes" id="UP000054549">
    <property type="component" value="Unassembled WGS sequence"/>
</dbReference>
<evidence type="ECO:0000313" key="1">
    <source>
        <dbReference type="EMBL" id="KIL54581.1"/>
    </source>
</evidence>
<dbReference type="HOGENOM" id="CLU_2209360_0_0_1"/>
<dbReference type="AlphaFoldDB" id="A0A0C2WDD8"/>
<dbReference type="EMBL" id="KN818693">
    <property type="protein sequence ID" value="KIL54581.1"/>
    <property type="molecule type" value="Genomic_DNA"/>
</dbReference>
<gene>
    <name evidence="1" type="ORF">M378DRAFT_752850</name>
</gene>
<organism evidence="1 2">
    <name type="scientific">Amanita muscaria (strain Koide BX008)</name>
    <dbReference type="NCBI Taxonomy" id="946122"/>
    <lineage>
        <taxon>Eukaryota</taxon>
        <taxon>Fungi</taxon>
        <taxon>Dikarya</taxon>
        <taxon>Basidiomycota</taxon>
        <taxon>Agaricomycotina</taxon>
        <taxon>Agaricomycetes</taxon>
        <taxon>Agaricomycetidae</taxon>
        <taxon>Agaricales</taxon>
        <taxon>Pluteineae</taxon>
        <taxon>Amanitaceae</taxon>
        <taxon>Amanita</taxon>
    </lineage>
</organism>
<protein>
    <submittedName>
        <fullName evidence="1">Uncharacterized protein</fullName>
    </submittedName>
</protein>
<sequence length="107" mass="12591">MVGMLLCSVYFPVPDFHCLFFALRCSCLDESRWQPLSLTISEIECYWLRLNTVKDVMVVIRGIMVIRFRQNDTWWNNLAKKLHTLSLGNMTWTISIGYGNTQLYYLS</sequence>
<reference evidence="1 2" key="1">
    <citation type="submission" date="2014-04" db="EMBL/GenBank/DDBJ databases">
        <title>Evolutionary Origins and Diversification of the Mycorrhizal Mutualists.</title>
        <authorList>
            <consortium name="DOE Joint Genome Institute"/>
            <consortium name="Mycorrhizal Genomics Consortium"/>
            <person name="Kohler A."/>
            <person name="Kuo A."/>
            <person name="Nagy L.G."/>
            <person name="Floudas D."/>
            <person name="Copeland A."/>
            <person name="Barry K.W."/>
            <person name="Cichocki N."/>
            <person name="Veneault-Fourrey C."/>
            <person name="LaButti K."/>
            <person name="Lindquist E.A."/>
            <person name="Lipzen A."/>
            <person name="Lundell T."/>
            <person name="Morin E."/>
            <person name="Murat C."/>
            <person name="Riley R."/>
            <person name="Ohm R."/>
            <person name="Sun H."/>
            <person name="Tunlid A."/>
            <person name="Henrissat B."/>
            <person name="Grigoriev I.V."/>
            <person name="Hibbett D.S."/>
            <person name="Martin F."/>
        </authorList>
    </citation>
    <scope>NUCLEOTIDE SEQUENCE [LARGE SCALE GENOMIC DNA]</scope>
    <source>
        <strain evidence="1 2">Koide BX008</strain>
    </source>
</reference>
<dbReference type="InParanoid" id="A0A0C2WDD8"/>
<accession>A0A0C2WDD8</accession>
<proteinExistence type="predicted"/>
<keyword evidence="2" id="KW-1185">Reference proteome</keyword>
<evidence type="ECO:0000313" key="2">
    <source>
        <dbReference type="Proteomes" id="UP000054549"/>
    </source>
</evidence>
<name>A0A0C2WDD8_AMAMK</name>